<dbReference type="PANTHER" id="PTHR22916">
    <property type="entry name" value="GLYCOSYLTRANSFERASE"/>
    <property type="match status" value="1"/>
</dbReference>
<dbReference type="EMBL" id="MFTP01000012">
    <property type="protein sequence ID" value="OGI65829.1"/>
    <property type="molecule type" value="Genomic_DNA"/>
</dbReference>
<evidence type="ECO:0000313" key="3">
    <source>
        <dbReference type="Proteomes" id="UP000177370"/>
    </source>
</evidence>
<dbReference type="InterPro" id="IPR029044">
    <property type="entry name" value="Nucleotide-diphossugar_trans"/>
</dbReference>
<proteinExistence type="predicted"/>
<dbReference type="Pfam" id="PF00535">
    <property type="entry name" value="Glycos_transf_2"/>
    <property type="match status" value="1"/>
</dbReference>
<reference evidence="2 3" key="1">
    <citation type="journal article" date="2016" name="Nat. Commun.">
        <title>Thousands of microbial genomes shed light on interconnected biogeochemical processes in an aquifer system.</title>
        <authorList>
            <person name="Anantharaman K."/>
            <person name="Brown C.T."/>
            <person name="Hug L.A."/>
            <person name="Sharon I."/>
            <person name="Castelle C.J."/>
            <person name="Probst A.J."/>
            <person name="Thomas B.C."/>
            <person name="Singh A."/>
            <person name="Wilkins M.J."/>
            <person name="Karaoz U."/>
            <person name="Brodie E.L."/>
            <person name="Williams K.H."/>
            <person name="Hubbard S.S."/>
            <person name="Banfield J.F."/>
        </authorList>
    </citation>
    <scope>NUCLEOTIDE SEQUENCE [LARGE SCALE GENOMIC DNA]</scope>
</reference>
<evidence type="ECO:0000313" key="2">
    <source>
        <dbReference type="EMBL" id="OGI65829.1"/>
    </source>
</evidence>
<gene>
    <name evidence="2" type="ORF">A2647_00415</name>
</gene>
<sequence length="236" mass="28084">MEKIKLSICIPTYEMRGEAKRVLTRSFDILKKQTFKDFEVVVSDNSEDDIIKNLCKNSEYQLLNINYFKNPRKGIAQNTNEAIKNAKGEIIKILYMDDYLANENSLQRIVENFKGYWLVTGCEHDDNKHRYNPHYPKYNKKIYYGKNTLGSPSVLAIKNGNPLLFDENMTWLLDCDYYKRMHDKYGEPNILNEVNVIIGISEHQVTNILSNFVKKKEYLYMLKKYKKELFYWLKLW</sequence>
<protein>
    <recommendedName>
        <fullName evidence="1">Glycosyltransferase 2-like domain-containing protein</fullName>
    </recommendedName>
</protein>
<comment type="caution">
    <text evidence="2">The sequence shown here is derived from an EMBL/GenBank/DDBJ whole genome shotgun (WGS) entry which is preliminary data.</text>
</comment>
<dbReference type="AlphaFoldDB" id="A0A1F6V8K5"/>
<accession>A0A1F6V8K5</accession>
<dbReference type="InterPro" id="IPR001173">
    <property type="entry name" value="Glyco_trans_2-like"/>
</dbReference>
<feature type="domain" description="Glycosyltransferase 2-like" evidence="1">
    <location>
        <begin position="7"/>
        <end position="122"/>
    </location>
</feature>
<dbReference type="Proteomes" id="UP000177370">
    <property type="component" value="Unassembled WGS sequence"/>
</dbReference>
<organism evidence="2 3">
    <name type="scientific">Candidatus Nomurabacteria bacterium RIFCSPHIGHO2_01_FULL_40_24b</name>
    <dbReference type="NCBI Taxonomy" id="1801739"/>
    <lineage>
        <taxon>Bacteria</taxon>
        <taxon>Candidatus Nomuraibacteriota</taxon>
    </lineage>
</organism>
<dbReference type="SUPFAM" id="SSF53448">
    <property type="entry name" value="Nucleotide-diphospho-sugar transferases"/>
    <property type="match status" value="1"/>
</dbReference>
<name>A0A1F6V8K5_9BACT</name>
<dbReference type="CDD" id="cd00761">
    <property type="entry name" value="Glyco_tranf_GTA_type"/>
    <property type="match status" value="1"/>
</dbReference>
<evidence type="ECO:0000259" key="1">
    <source>
        <dbReference type="Pfam" id="PF00535"/>
    </source>
</evidence>
<dbReference type="Gene3D" id="3.90.550.10">
    <property type="entry name" value="Spore Coat Polysaccharide Biosynthesis Protein SpsA, Chain A"/>
    <property type="match status" value="1"/>
</dbReference>